<name>A0A1D8NBG4_YARLL</name>
<evidence type="ECO:0008006" key="12">
    <source>
        <dbReference type="Google" id="ProtNLM"/>
    </source>
</evidence>
<reference evidence="10 11" key="1">
    <citation type="journal article" date="2016" name="PLoS ONE">
        <title>Sequence Assembly of Yarrowia lipolytica Strain W29/CLIB89 Shows Transposable Element Diversity.</title>
        <authorList>
            <person name="Magnan C."/>
            <person name="Yu J."/>
            <person name="Chang I."/>
            <person name="Jahn E."/>
            <person name="Kanomata Y."/>
            <person name="Wu J."/>
            <person name="Zeller M."/>
            <person name="Oakes M."/>
            <person name="Baldi P."/>
            <person name="Sandmeyer S."/>
        </authorList>
    </citation>
    <scope>NUCLEOTIDE SEQUENCE [LARGE SCALE GENOMIC DNA]</scope>
    <source>
        <strain evidence="11">CLIB89(W29)</strain>
    </source>
</reference>
<dbReference type="InterPro" id="IPR006091">
    <property type="entry name" value="Acyl-CoA_Oxase/DH_mid-dom"/>
</dbReference>
<keyword evidence="5 6" id="KW-0560">Oxidoreductase</keyword>
<dbReference type="AlphaFoldDB" id="A0A1D8NBG4"/>
<dbReference type="GO" id="GO:0005737">
    <property type="term" value="C:cytoplasm"/>
    <property type="evidence" value="ECO:0007669"/>
    <property type="project" value="TreeGrafter"/>
</dbReference>
<dbReference type="Gene3D" id="2.40.110.10">
    <property type="entry name" value="Butyryl-CoA Dehydrogenase, subunit A, domain 2"/>
    <property type="match status" value="1"/>
</dbReference>
<feature type="domain" description="Acyl-CoA oxidase/dehydrogenase middle" evidence="8">
    <location>
        <begin position="188"/>
        <end position="285"/>
    </location>
</feature>
<dbReference type="Proteomes" id="UP000182444">
    <property type="component" value="Chromosome 1C"/>
</dbReference>
<feature type="domain" description="Acyl-CoA dehydrogenase/oxidase N-terminal" evidence="9">
    <location>
        <begin position="58"/>
        <end position="183"/>
    </location>
</feature>
<evidence type="ECO:0000313" key="10">
    <source>
        <dbReference type="EMBL" id="AOW02984.1"/>
    </source>
</evidence>
<dbReference type="GeneID" id="2909298"/>
<organism evidence="10 11">
    <name type="scientific">Yarrowia lipolytica</name>
    <name type="common">Candida lipolytica</name>
    <dbReference type="NCBI Taxonomy" id="4952"/>
    <lineage>
        <taxon>Eukaryota</taxon>
        <taxon>Fungi</taxon>
        <taxon>Dikarya</taxon>
        <taxon>Ascomycota</taxon>
        <taxon>Saccharomycotina</taxon>
        <taxon>Dipodascomycetes</taxon>
        <taxon>Dipodascales</taxon>
        <taxon>Dipodascales incertae sedis</taxon>
        <taxon>Yarrowia</taxon>
    </lineage>
</organism>
<dbReference type="PANTHER" id="PTHR48083:SF28">
    <property type="entry name" value="ACYL-COA DEHYDROGENASE FAMILY PROTEIN (AFU_ORTHOLOGUE AFUA_6G10880)-RELATED"/>
    <property type="match status" value="1"/>
</dbReference>
<dbReference type="Gene3D" id="1.10.540.10">
    <property type="entry name" value="Acyl-CoA dehydrogenase/oxidase, N-terminal domain"/>
    <property type="match status" value="1"/>
</dbReference>
<evidence type="ECO:0000256" key="1">
    <source>
        <dbReference type="ARBA" id="ARBA00001974"/>
    </source>
</evidence>
<feature type="domain" description="Acyl-CoA dehydrogenase/oxidase C-terminal" evidence="7">
    <location>
        <begin position="297"/>
        <end position="454"/>
    </location>
</feature>
<dbReference type="Pfam" id="PF02771">
    <property type="entry name" value="Acyl-CoA_dh_N"/>
    <property type="match status" value="1"/>
</dbReference>
<sequence length="465" mass="51922">MRKVGHKFKIGTLKDAEANPTRAMIAPNKTTALEPYGDLVPYADPNWYHGYHNPYYKESHAKLRDEVRQWVEEKIEPFVEEWDEEKEVPKEIFQEMGKRGYLAGSLGTPYKELAKYTNVKPASVPIEEYDMFHELIITDEIMRAGSGGLTWNLLGGYCIGLPPVIKFAKEPLKERILPGLLDGSKRICLCITEPDAGSDVANITTTAEKTPDGKFYIVNGIKKWITNGIWADYFTVAVRTGGPGSGMNGISVLLLERGMEGLETRRMNTQGMLSSGSTWVTMEDVKVPVENLLGKENKGFKVIMTNFNHERVGIIIQANRASRVCYEEACKYAHKRKTFGKPLIEHPVIRAKLANMAIRIESTHAWLENLVFQCQMFPEEEAMLRLGGAIAGCKAQATQTLELCAREASQIFGGLSYTRGGLGGKVERLYREVRAYAIPGGSEEIMLDLAMRQALKVHKAVGAKL</sequence>
<keyword evidence="4 6" id="KW-0274">FAD</keyword>
<dbReference type="InterPro" id="IPR046373">
    <property type="entry name" value="Acyl-CoA_Oxase/DH_mid-dom_sf"/>
</dbReference>
<dbReference type="Gene3D" id="1.20.140.10">
    <property type="entry name" value="Butyryl-CoA Dehydrogenase, subunit A, domain 3"/>
    <property type="match status" value="1"/>
</dbReference>
<dbReference type="InterPro" id="IPR050741">
    <property type="entry name" value="Acyl-CoA_dehydrogenase"/>
</dbReference>
<dbReference type="InterPro" id="IPR009075">
    <property type="entry name" value="AcylCo_DH/oxidase_C"/>
</dbReference>
<dbReference type="EMBL" id="CP017555">
    <property type="protein sequence ID" value="AOW02984.1"/>
    <property type="molecule type" value="Genomic_DNA"/>
</dbReference>
<evidence type="ECO:0000259" key="9">
    <source>
        <dbReference type="Pfam" id="PF02771"/>
    </source>
</evidence>
<gene>
    <name evidence="10" type="ORF">YALI1_C23948g</name>
</gene>
<comment type="cofactor">
    <cofactor evidence="1 6">
        <name>FAD</name>
        <dbReference type="ChEBI" id="CHEBI:57692"/>
    </cofactor>
</comment>
<evidence type="ECO:0000256" key="3">
    <source>
        <dbReference type="ARBA" id="ARBA00022630"/>
    </source>
</evidence>
<dbReference type="InterPro" id="IPR013786">
    <property type="entry name" value="AcylCoA_DH/ox_N"/>
</dbReference>
<dbReference type="eggNOG" id="KOG0537">
    <property type="taxonomic scope" value="Eukaryota"/>
</dbReference>
<dbReference type="SUPFAM" id="SSF47203">
    <property type="entry name" value="Acyl-CoA dehydrogenase C-terminal domain-like"/>
    <property type="match status" value="1"/>
</dbReference>
<dbReference type="GO" id="GO:0033539">
    <property type="term" value="P:fatty acid beta-oxidation using acyl-CoA dehydrogenase"/>
    <property type="evidence" value="ECO:0007669"/>
    <property type="project" value="TreeGrafter"/>
</dbReference>
<dbReference type="PANTHER" id="PTHR48083">
    <property type="entry name" value="MEDIUM-CHAIN SPECIFIC ACYL-COA DEHYDROGENASE, MITOCHONDRIAL-RELATED"/>
    <property type="match status" value="1"/>
</dbReference>
<dbReference type="InterPro" id="IPR036250">
    <property type="entry name" value="AcylCo_DH-like_C"/>
</dbReference>
<evidence type="ECO:0000256" key="4">
    <source>
        <dbReference type="ARBA" id="ARBA00022827"/>
    </source>
</evidence>
<evidence type="ECO:0000259" key="8">
    <source>
        <dbReference type="Pfam" id="PF02770"/>
    </source>
</evidence>
<evidence type="ECO:0000256" key="5">
    <source>
        <dbReference type="ARBA" id="ARBA00023002"/>
    </source>
</evidence>
<dbReference type="RefSeq" id="XP_501919.3">
    <property type="nucleotide sequence ID" value="XM_501919.4"/>
</dbReference>
<comment type="similarity">
    <text evidence="2 6">Belongs to the acyl-CoA dehydrogenase family.</text>
</comment>
<proteinExistence type="inferred from homology"/>
<protein>
    <recommendedName>
        <fullName evidence="12">Acyl-CoA dehydrogenase/oxidase</fullName>
    </recommendedName>
</protein>
<accession>A0A1D8NBG4</accession>
<dbReference type="Pfam" id="PF02770">
    <property type="entry name" value="Acyl-CoA_dh_M"/>
    <property type="match status" value="1"/>
</dbReference>
<dbReference type="VEuPathDB" id="FungiDB:YALI1_C23948g"/>
<dbReference type="GO" id="GO:0050660">
    <property type="term" value="F:flavin adenine dinucleotide binding"/>
    <property type="evidence" value="ECO:0007669"/>
    <property type="project" value="InterPro"/>
</dbReference>
<dbReference type="GO" id="GO:0003995">
    <property type="term" value="F:acyl-CoA dehydrogenase activity"/>
    <property type="evidence" value="ECO:0007669"/>
    <property type="project" value="TreeGrafter"/>
</dbReference>
<keyword evidence="3 6" id="KW-0285">Flavoprotein</keyword>
<dbReference type="KEGG" id="yli:2909298"/>
<evidence type="ECO:0000313" key="11">
    <source>
        <dbReference type="Proteomes" id="UP000182444"/>
    </source>
</evidence>
<dbReference type="InterPro" id="IPR037069">
    <property type="entry name" value="AcylCoA_DH/ox_N_sf"/>
</dbReference>
<evidence type="ECO:0000256" key="2">
    <source>
        <dbReference type="ARBA" id="ARBA00009347"/>
    </source>
</evidence>
<dbReference type="eggNOG" id="KOG0141">
    <property type="taxonomic scope" value="Eukaryota"/>
</dbReference>
<evidence type="ECO:0000259" key="7">
    <source>
        <dbReference type="Pfam" id="PF00441"/>
    </source>
</evidence>
<evidence type="ECO:0000256" key="6">
    <source>
        <dbReference type="RuleBase" id="RU362125"/>
    </source>
</evidence>
<dbReference type="VEuPathDB" id="FungiDB:YALI0_C16797g"/>
<dbReference type="InterPro" id="IPR009100">
    <property type="entry name" value="AcylCoA_DH/oxidase_NM_dom_sf"/>
</dbReference>
<dbReference type="SUPFAM" id="SSF56645">
    <property type="entry name" value="Acyl-CoA dehydrogenase NM domain-like"/>
    <property type="match status" value="1"/>
</dbReference>
<dbReference type="Pfam" id="PF00441">
    <property type="entry name" value="Acyl-CoA_dh_1"/>
    <property type="match status" value="1"/>
</dbReference>